<protein>
    <submittedName>
        <fullName evidence="2">Zinc/manganese transport system permease protein</fullName>
    </submittedName>
</protein>
<dbReference type="Proteomes" id="UP001549366">
    <property type="component" value="Unassembled WGS sequence"/>
</dbReference>
<dbReference type="PANTHER" id="PTHR30477:SF19">
    <property type="entry name" value="METAL ABC TRANSPORTER PERMEASE"/>
    <property type="match status" value="1"/>
</dbReference>
<feature type="transmembrane region" description="Helical" evidence="1">
    <location>
        <begin position="78"/>
        <end position="96"/>
    </location>
</feature>
<dbReference type="EMBL" id="JBEWTB010000002">
    <property type="protein sequence ID" value="MET4757124.1"/>
    <property type="molecule type" value="Genomic_DNA"/>
</dbReference>
<proteinExistence type="predicted"/>
<feature type="transmembrane region" description="Helical" evidence="1">
    <location>
        <begin position="142"/>
        <end position="164"/>
    </location>
</feature>
<feature type="transmembrane region" description="Helical" evidence="1">
    <location>
        <begin position="103"/>
        <end position="122"/>
    </location>
</feature>
<gene>
    <name evidence="2" type="ORF">V5J35_002316</name>
</gene>
<dbReference type="InterPro" id="IPR001626">
    <property type="entry name" value="ABC_TroCD"/>
</dbReference>
<evidence type="ECO:0000313" key="2">
    <source>
        <dbReference type="EMBL" id="MET4757124.1"/>
    </source>
</evidence>
<name>A0ABV2SJ21_9GAMM</name>
<dbReference type="PANTHER" id="PTHR30477">
    <property type="entry name" value="ABC-TRANSPORTER METAL-BINDING PROTEIN"/>
    <property type="match status" value="1"/>
</dbReference>
<evidence type="ECO:0000313" key="3">
    <source>
        <dbReference type="Proteomes" id="UP001549366"/>
    </source>
</evidence>
<reference evidence="2 3" key="1">
    <citation type="submission" date="2024-06" db="EMBL/GenBank/DDBJ databases">
        <title>Genomic Encyclopedia of Type Strains, Phase V (KMG-V): Genome sequencing to study the core and pangenomes of soil and plant-associated prokaryotes.</title>
        <authorList>
            <person name="Whitman W."/>
        </authorList>
    </citation>
    <scope>NUCLEOTIDE SEQUENCE [LARGE SCALE GENOMIC DNA]</scope>
    <source>
        <strain evidence="2 3">NE40</strain>
    </source>
</reference>
<feature type="transmembrane region" description="Helical" evidence="1">
    <location>
        <begin position="215"/>
        <end position="234"/>
    </location>
</feature>
<feature type="transmembrane region" description="Helical" evidence="1">
    <location>
        <begin position="36"/>
        <end position="58"/>
    </location>
</feature>
<feature type="transmembrane region" description="Helical" evidence="1">
    <location>
        <begin position="241"/>
        <end position="258"/>
    </location>
</feature>
<dbReference type="RefSeq" id="WP_354007300.1">
    <property type="nucleotide sequence ID" value="NZ_JBEWTA010000001.1"/>
</dbReference>
<keyword evidence="1" id="KW-0472">Membrane</keyword>
<organism evidence="2 3">
    <name type="scientific">Endozoicomonas lisbonensis</name>
    <dbReference type="NCBI Taxonomy" id="3120522"/>
    <lineage>
        <taxon>Bacteria</taxon>
        <taxon>Pseudomonadati</taxon>
        <taxon>Pseudomonadota</taxon>
        <taxon>Gammaproteobacteria</taxon>
        <taxon>Oceanospirillales</taxon>
        <taxon>Endozoicomonadaceae</taxon>
        <taxon>Endozoicomonas</taxon>
    </lineage>
</organism>
<evidence type="ECO:0000256" key="1">
    <source>
        <dbReference type="SAM" id="Phobius"/>
    </source>
</evidence>
<keyword evidence="1" id="KW-1133">Transmembrane helix</keyword>
<keyword evidence="3" id="KW-1185">Reference proteome</keyword>
<feature type="transmembrane region" description="Helical" evidence="1">
    <location>
        <begin position="173"/>
        <end position="195"/>
    </location>
</feature>
<keyword evidence="1" id="KW-0812">Transmembrane</keyword>
<accession>A0ABV2SJ21</accession>
<comment type="caution">
    <text evidence="2">The sequence shown here is derived from an EMBL/GenBank/DDBJ whole genome shotgun (WGS) entry which is preliminary data.</text>
</comment>
<sequence>MVDISLVTILLPSFCGGVLILVSHLILGRQVLSRGIVFMDLAVAQIAAMGAVIAHIMNKALGISHNPMQENLKDGLETAMPFIFSIAGACLISKLSRRAPIELEAIIGCIYILAAACILLALASDPHGAEHITDTLGGRLLWIQWSNLQIPGLATMALLAGLLLMPQLLTGRLFYPIFAILITMSVKLSGVYLVFSTLIMPALAVSGMAGMKSWVTGYSLGIIGIGTGLVLSSLLDYPGGASIVVTMAMACALFRMLVKFPATVSP</sequence>
<feature type="transmembrane region" description="Helical" evidence="1">
    <location>
        <begin position="6"/>
        <end position="27"/>
    </location>
</feature>